<proteinExistence type="predicted"/>
<accession>A0ACC0MBU1</accession>
<dbReference type="EMBL" id="CM046396">
    <property type="protein sequence ID" value="KAI8537778.1"/>
    <property type="molecule type" value="Genomic_DNA"/>
</dbReference>
<organism evidence="1 2">
    <name type="scientific">Rhododendron molle</name>
    <name type="common">Chinese azalea</name>
    <name type="synonym">Azalea mollis</name>
    <dbReference type="NCBI Taxonomy" id="49168"/>
    <lineage>
        <taxon>Eukaryota</taxon>
        <taxon>Viridiplantae</taxon>
        <taxon>Streptophyta</taxon>
        <taxon>Embryophyta</taxon>
        <taxon>Tracheophyta</taxon>
        <taxon>Spermatophyta</taxon>
        <taxon>Magnoliopsida</taxon>
        <taxon>eudicotyledons</taxon>
        <taxon>Gunneridae</taxon>
        <taxon>Pentapetalae</taxon>
        <taxon>asterids</taxon>
        <taxon>Ericales</taxon>
        <taxon>Ericaceae</taxon>
        <taxon>Ericoideae</taxon>
        <taxon>Rhodoreae</taxon>
        <taxon>Rhododendron</taxon>
    </lineage>
</organism>
<dbReference type="Proteomes" id="UP001062846">
    <property type="component" value="Chromosome 9"/>
</dbReference>
<evidence type="ECO:0000313" key="2">
    <source>
        <dbReference type="Proteomes" id="UP001062846"/>
    </source>
</evidence>
<gene>
    <name evidence="1" type="ORF">RHMOL_Rhmol09G0051100</name>
</gene>
<protein>
    <submittedName>
        <fullName evidence="1">Uncharacterized protein</fullName>
    </submittedName>
</protein>
<reference evidence="1" key="1">
    <citation type="submission" date="2022-02" db="EMBL/GenBank/DDBJ databases">
        <title>Plant Genome Project.</title>
        <authorList>
            <person name="Zhang R.-G."/>
        </authorList>
    </citation>
    <scope>NUCLEOTIDE SEQUENCE</scope>
    <source>
        <strain evidence="1">AT1</strain>
    </source>
</reference>
<name>A0ACC0MBU1_RHOML</name>
<evidence type="ECO:0000313" key="1">
    <source>
        <dbReference type="EMBL" id="KAI8537778.1"/>
    </source>
</evidence>
<keyword evidence="2" id="KW-1185">Reference proteome</keyword>
<comment type="caution">
    <text evidence="1">The sequence shown here is derived from an EMBL/GenBank/DDBJ whole genome shotgun (WGS) entry which is preliminary data.</text>
</comment>
<sequence length="117" mass="13294">MGYNRVEGKDPYFKLSNFPQIQLIDQFLYFWIITTDVITRFSWDWEPDESRFSRGRNGLGIRPATSAFRWPCRLAGCGISSSGDQWGEPSTMGSGPDGEPPMMGDWYRWRAAGAVMG</sequence>